<evidence type="ECO:0000256" key="1">
    <source>
        <dbReference type="SAM" id="MobiDB-lite"/>
    </source>
</evidence>
<keyword evidence="4" id="KW-1185">Reference proteome</keyword>
<dbReference type="RefSeq" id="WP_224371567.1">
    <property type="nucleotide sequence ID" value="NZ_CP047357.1"/>
</dbReference>
<proteinExistence type="predicted"/>
<comment type="caution">
    <text evidence="3">The sequence shown here is derived from an EMBL/GenBank/DDBJ whole genome shotgun (WGS) entry which is preliminary data.</text>
</comment>
<reference evidence="3 4" key="1">
    <citation type="submission" date="2021-03" db="EMBL/GenBank/DDBJ databases">
        <title>Sequencing the genomes of 1000 actinobacteria strains.</title>
        <authorList>
            <person name="Klenk H.-P."/>
        </authorList>
    </citation>
    <scope>NUCLEOTIDE SEQUENCE [LARGE SCALE GENOMIC DNA]</scope>
    <source>
        <strain evidence="3 4">DSM 44506</strain>
    </source>
</reference>
<evidence type="ECO:0000313" key="3">
    <source>
        <dbReference type="EMBL" id="MBP2333111.1"/>
    </source>
</evidence>
<gene>
    <name evidence="3" type="ORF">JOF33_001810</name>
</gene>
<protein>
    <recommendedName>
        <fullName evidence="2">Htaa domain-containing protein</fullName>
    </recommendedName>
</protein>
<organism evidence="3 4">
    <name type="scientific">Corynebacterium freneyi</name>
    <dbReference type="NCBI Taxonomy" id="134034"/>
    <lineage>
        <taxon>Bacteria</taxon>
        <taxon>Bacillati</taxon>
        <taxon>Actinomycetota</taxon>
        <taxon>Actinomycetes</taxon>
        <taxon>Mycobacteriales</taxon>
        <taxon>Corynebacteriaceae</taxon>
        <taxon>Corynebacterium</taxon>
    </lineage>
</organism>
<feature type="domain" description="Htaa" evidence="2">
    <location>
        <begin position="280"/>
        <end position="375"/>
    </location>
</feature>
<name>A0ABS4U9B3_9CORY</name>
<feature type="compositionally biased region" description="Basic and acidic residues" evidence="1">
    <location>
        <begin position="89"/>
        <end position="106"/>
    </location>
</feature>
<dbReference type="InterPro" id="IPR007331">
    <property type="entry name" value="Htaa"/>
</dbReference>
<feature type="region of interest" description="Disordered" evidence="1">
    <location>
        <begin position="79"/>
        <end position="109"/>
    </location>
</feature>
<feature type="region of interest" description="Disordered" evidence="1">
    <location>
        <begin position="377"/>
        <end position="398"/>
    </location>
</feature>
<accession>A0ABS4U9B3</accession>
<dbReference type="Proteomes" id="UP001519305">
    <property type="component" value="Unassembled WGS sequence"/>
</dbReference>
<evidence type="ECO:0000313" key="4">
    <source>
        <dbReference type="Proteomes" id="UP001519305"/>
    </source>
</evidence>
<dbReference type="EMBL" id="JAGINY010000001">
    <property type="protein sequence ID" value="MBP2333111.1"/>
    <property type="molecule type" value="Genomic_DNA"/>
</dbReference>
<sequence>MKMIGMAPAASAADRIPLARTVRGTAPGAGKAVAIRRTLFAGATSATALAVASMMAAVPAAEALPAIPDSIPAAIADGATGSDGMPGDGARETVAEPRVSVTREDGTPVTGAVRRGDVLLVHGSGFDPGANRGGYPVPIPPGIPNGVYVLYSAFPDQWKPSEGVPGEAREHPHDRMAWVMPDGTLDAVPGTGVNMRRQLARVSQPMAEDGTFTARITVDPAEAPPGENWGVYVYPAAGSVNAAEELFVPIDYSAEPGPNTPPPSSPDLLLDATAPSRLAGIAGGGVTPKKGAVAADDGRIGFTLHEDSRDPETGHGTVKYRGTADITARFSIVHMVIRDPWLEFSPQGTFITAEVSRGYDVGPDSVRRVRIALVTEGPEGADGTGTMRTTVGDVERVR</sequence>
<dbReference type="Pfam" id="PF04213">
    <property type="entry name" value="HtaA"/>
    <property type="match status" value="1"/>
</dbReference>
<evidence type="ECO:0000259" key="2">
    <source>
        <dbReference type="Pfam" id="PF04213"/>
    </source>
</evidence>